<keyword evidence="1" id="KW-0677">Repeat</keyword>
<dbReference type="Pfam" id="PF02985">
    <property type="entry name" value="HEAT"/>
    <property type="match status" value="1"/>
</dbReference>
<dbReference type="AlphaFoldDB" id="A0A0A2THQ9"/>
<keyword evidence="2" id="KW-1133">Transmembrane helix</keyword>
<evidence type="ECO:0000313" key="4">
    <source>
        <dbReference type="Proteomes" id="UP000030147"/>
    </source>
</evidence>
<protein>
    <recommendedName>
        <fullName evidence="5">HEAT repeat domain-containing protein</fullName>
    </recommendedName>
</protein>
<keyword evidence="4" id="KW-1185">Reference proteome</keyword>
<gene>
    <name evidence="3" type="ORF">N782_04000</name>
</gene>
<dbReference type="Gene3D" id="1.25.10.10">
    <property type="entry name" value="Leucine-rich Repeat Variant"/>
    <property type="match status" value="1"/>
</dbReference>
<organism evidence="3 4">
    <name type="scientific">Pontibacillus yanchengensis Y32</name>
    <dbReference type="NCBI Taxonomy" id="1385514"/>
    <lineage>
        <taxon>Bacteria</taxon>
        <taxon>Bacillati</taxon>
        <taxon>Bacillota</taxon>
        <taxon>Bacilli</taxon>
        <taxon>Bacillales</taxon>
        <taxon>Bacillaceae</taxon>
        <taxon>Pontibacillus</taxon>
    </lineage>
</organism>
<dbReference type="STRING" id="1385514.N782_04000"/>
<evidence type="ECO:0000256" key="1">
    <source>
        <dbReference type="ARBA" id="ARBA00022737"/>
    </source>
</evidence>
<comment type="caution">
    <text evidence="3">The sequence shown here is derived from an EMBL/GenBank/DDBJ whole genome shotgun (WGS) entry which is preliminary data.</text>
</comment>
<keyword evidence="2" id="KW-0472">Membrane</keyword>
<evidence type="ECO:0008006" key="5">
    <source>
        <dbReference type="Google" id="ProtNLM"/>
    </source>
</evidence>
<name>A0A0A2THQ9_9BACI</name>
<dbReference type="OrthoDB" id="2112914at2"/>
<keyword evidence="2" id="KW-0812">Transmembrane</keyword>
<feature type="transmembrane region" description="Helical" evidence="2">
    <location>
        <begin position="6"/>
        <end position="26"/>
    </location>
</feature>
<dbReference type="InterPro" id="IPR000357">
    <property type="entry name" value="HEAT"/>
</dbReference>
<dbReference type="InterPro" id="IPR016024">
    <property type="entry name" value="ARM-type_fold"/>
</dbReference>
<sequence length="350" mass="42261">MQTLLSLILVLNIVFFSLLVLLYGFLMFRKARDNRYEERKQMRKATLLPSIQNMIMRGEKVDIDITQHKRVDVEALQELLEERLSNIKDPTIQQRGQWIAETYLKEYYQRCLRHRRWSIRMNALYQIEDFQLVALQDTVWKRYKQSSYSNLSELYQLIRTLSSLQSAEFHYELLHQEEPYPLFLYKDVLRRYEEEFTKDILYHFENLNPILQQAIVEWIGEQRYTEYVSYVTPLLSHEDSELRMSALKVFVSFQYVPDVQQIIDFQTSPYFQERMMVARIAKVTRRQRFKKVLIDLLSDPNWFVRQAAGEALSHYQDGDWLLEHVVETSKDRFAKEMALQWLGSEYVWTQ</sequence>
<dbReference type="Proteomes" id="UP000030147">
    <property type="component" value="Unassembled WGS sequence"/>
</dbReference>
<dbReference type="eggNOG" id="COG1413">
    <property type="taxonomic scope" value="Bacteria"/>
</dbReference>
<proteinExistence type="predicted"/>
<dbReference type="InterPro" id="IPR011989">
    <property type="entry name" value="ARM-like"/>
</dbReference>
<dbReference type="RefSeq" id="WP_036817396.1">
    <property type="nucleotide sequence ID" value="NZ_AVBF01000011.1"/>
</dbReference>
<dbReference type="EMBL" id="AVBF01000011">
    <property type="protein sequence ID" value="KGP73611.1"/>
    <property type="molecule type" value="Genomic_DNA"/>
</dbReference>
<dbReference type="SUPFAM" id="SSF48371">
    <property type="entry name" value="ARM repeat"/>
    <property type="match status" value="1"/>
</dbReference>
<accession>A0A0A2THQ9</accession>
<evidence type="ECO:0000313" key="3">
    <source>
        <dbReference type="EMBL" id="KGP73611.1"/>
    </source>
</evidence>
<reference evidence="3 4" key="1">
    <citation type="journal article" date="2015" name="Stand. Genomic Sci.">
        <title>High quality draft genome sequence of the moderately halophilic bacterium Pontibacillus yanchengensis Y32(T) and comparison among Pontibacillus genomes.</title>
        <authorList>
            <person name="Huang J."/>
            <person name="Qiao Z.X."/>
            <person name="Tang J.W."/>
            <person name="Wang G."/>
        </authorList>
    </citation>
    <scope>NUCLEOTIDE SEQUENCE [LARGE SCALE GENOMIC DNA]</scope>
    <source>
        <strain evidence="3 4">Y32</strain>
    </source>
</reference>
<evidence type="ECO:0000256" key="2">
    <source>
        <dbReference type="SAM" id="Phobius"/>
    </source>
</evidence>